<feature type="compositionally biased region" description="Basic and acidic residues" evidence="1">
    <location>
        <begin position="31"/>
        <end position="42"/>
    </location>
</feature>
<accession>A0A2M6P1J9</accession>
<organism evidence="2 3">
    <name type="scientific">Candidatus Magasanikbacteria bacterium CG10_big_fil_rev_8_21_14_0_10_38_6</name>
    <dbReference type="NCBI Taxonomy" id="1974647"/>
    <lineage>
        <taxon>Bacteria</taxon>
        <taxon>Candidatus Magasanikiibacteriota</taxon>
    </lineage>
</organism>
<feature type="compositionally biased region" description="Basic and acidic residues" evidence="1">
    <location>
        <begin position="69"/>
        <end position="81"/>
    </location>
</feature>
<name>A0A2M6P1J9_9BACT</name>
<dbReference type="Proteomes" id="UP000228528">
    <property type="component" value="Unassembled WGS sequence"/>
</dbReference>
<sequence>MAILFILLLLNNHVFGFMTYTPETQFGGHPDIPDGIKKRIEELPPDVVDPPPTPEPDRPRIEIPLPPPRDPHEDSSPKKSYGDGSPDSYGWGGSDEDDEEGVIKINLNDIPVMPDEEIEK</sequence>
<gene>
    <name evidence="2" type="ORF">COU30_01580</name>
</gene>
<feature type="region of interest" description="Disordered" evidence="1">
    <location>
        <begin position="21"/>
        <end position="120"/>
    </location>
</feature>
<protein>
    <submittedName>
        <fullName evidence="2">Uncharacterized protein</fullName>
    </submittedName>
</protein>
<proteinExistence type="predicted"/>
<comment type="caution">
    <text evidence="2">The sequence shown here is derived from an EMBL/GenBank/DDBJ whole genome shotgun (WGS) entry which is preliminary data.</text>
</comment>
<evidence type="ECO:0000313" key="3">
    <source>
        <dbReference type="Proteomes" id="UP000228528"/>
    </source>
</evidence>
<evidence type="ECO:0000313" key="2">
    <source>
        <dbReference type="EMBL" id="PIR77596.1"/>
    </source>
</evidence>
<evidence type="ECO:0000256" key="1">
    <source>
        <dbReference type="SAM" id="MobiDB-lite"/>
    </source>
</evidence>
<reference evidence="3" key="1">
    <citation type="submission" date="2017-09" db="EMBL/GenBank/DDBJ databases">
        <title>Depth-based differentiation of microbial function through sediment-hosted aquifers and enrichment of novel symbionts in the deep terrestrial subsurface.</title>
        <authorList>
            <person name="Probst A.J."/>
            <person name="Ladd B."/>
            <person name="Jarett J.K."/>
            <person name="Geller-Mcgrath D.E."/>
            <person name="Sieber C.M.K."/>
            <person name="Emerson J.B."/>
            <person name="Anantharaman K."/>
            <person name="Thomas B.C."/>
            <person name="Malmstrom R."/>
            <person name="Stieglmeier M."/>
            <person name="Klingl A."/>
            <person name="Woyke T."/>
            <person name="Ryan C.M."/>
            <person name="Banfield J.F."/>
        </authorList>
    </citation>
    <scope>NUCLEOTIDE SEQUENCE [LARGE SCALE GENOMIC DNA]</scope>
</reference>
<dbReference type="EMBL" id="PFBW01000068">
    <property type="protein sequence ID" value="PIR77596.1"/>
    <property type="molecule type" value="Genomic_DNA"/>
</dbReference>
<dbReference type="AlphaFoldDB" id="A0A2M6P1J9"/>